<dbReference type="Pfam" id="PF00721">
    <property type="entry name" value="TMV_coat"/>
    <property type="match status" value="1"/>
</dbReference>
<evidence type="ECO:0000256" key="1">
    <source>
        <dbReference type="ARBA" id="ARBA00004328"/>
    </source>
</evidence>
<accession>A0A7G9IR75</accession>
<evidence type="ECO:0000313" key="4">
    <source>
        <dbReference type="EMBL" id="QNM37807.1"/>
    </source>
</evidence>
<dbReference type="Gene3D" id="1.20.120.70">
    <property type="entry name" value="Tobacco mosaic virus-like, coat protein"/>
    <property type="match status" value="1"/>
</dbReference>
<dbReference type="GO" id="GO:0019028">
    <property type="term" value="C:viral capsid"/>
    <property type="evidence" value="ECO:0007669"/>
    <property type="project" value="UniProtKB-KW"/>
</dbReference>
<sequence>MSHTLYAKMYQFWDARAEIMACREYTAAQQLYRVLTSIKHTTFSVKAARTEARQRVLSIPRCTLFADDVRFPRGVYVDLSEGTCADLLTTILSALDISERHTDASADCLRRHDDSRVSFMKSVTNLMMHISSHPAGEFNSGIVTRALIESELGIHWTETRTVEAETMIRSAGQ</sequence>
<dbReference type="GO" id="GO:0005198">
    <property type="term" value="F:structural molecule activity"/>
    <property type="evidence" value="ECO:0007669"/>
    <property type="project" value="InterPro"/>
</dbReference>
<dbReference type="InterPro" id="IPR036417">
    <property type="entry name" value="TMV-like_coat_sf"/>
</dbReference>
<dbReference type="EMBL" id="MN714667">
    <property type="protein sequence ID" value="QNM37807.1"/>
    <property type="molecule type" value="Genomic_RNA"/>
</dbReference>
<name>A0A7G9IR75_9VIRU</name>
<proteinExistence type="predicted"/>
<reference evidence="4" key="1">
    <citation type="submission" date="2019-11" db="EMBL/GenBank/DDBJ databases">
        <title>Complexity of the virome associated to tospovirus-transmitting thrips species.</title>
        <authorList>
            <person name="Chiapello M."/>
            <person name="Bosco L."/>
            <person name="Ciuffo M."/>
            <person name="Ottati S."/>
            <person name="Vallino M."/>
            <person name="Salem N."/>
            <person name="Rosa C."/>
            <person name="Tavella L."/>
            <person name="Turina M."/>
        </authorList>
    </citation>
    <scope>NUCLEOTIDE SEQUENCE</scope>
    <source>
        <strain evidence="4">ThassRNAV4</strain>
    </source>
</reference>
<dbReference type="InterPro" id="IPR001337">
    <property type="entry name" value="TMV-like_coat"/>
</dbReference>
<dbReference type="SUPFAM" id="SSF47195">
    <property type="entry name" value="TMV-like viral coat proteins"/>
    <property type="match status" value="1"/>
</dbReference>
<keyword evidence="3" id="KW-0946">Virion</keyword>
<protein>
    <submittedName>
        <fullName evidence="4">Uncharacterized protein</fullName>
    </submittedName>
</protein>
<evidence type="ECO:0000256" key="3">
    <source>
        <dbReference type="ARBA" id="ARBA00022844"/>
    </source>
</evidence>
<keyword evidence="2" id="KW-0167">Capsid protein</keyword>
<comment type="subcellular location">
    <subcellularLocation>
        <location evidence="1">Virion</location>
    </subcellularLocation>
</comment>
<organism evidence="4">
    <name type="scientific">Frankliniella occidentalis associated virga-like virus 2</name>
    <dbReference type="NCBI Taxonomy" id="2767208"/>
    <lineage>
        <taxon>Viruses</taxon>
        <taxon>Riboviria</taxon>
        <taxon>Orthornavirae</taxon>
        <taxon>Kitrinoviricota</taxon>
        <taxon>Alsuviricetes</taxon>
        <taxon>Martellivirales</taxon>
        <taxon>Virgaviridae</taxon>
    </lineage>
</organism>
<evidence type="ECO:0000256" key="2">
    <source>
        <dbReference type="ARBA" id="ARBA00022561"/>
    </source>
</evidence>